<proteinExistence type="predicted"/>
<accession>A0A4P6QAD3</accession>
<evidence type="ECO:0000313" key="2">
    <source>
        <dbReference type="EMBL" id="QBI56691.1"/>
    </source>
</evidence>
<keyword evidence="1" id="KW-0812">Transmembrane</keyword>
<reference evidence="2 3" key="1">
    <citation type="submission" date="2019-02" db="EMBL/GenBank/DDBJ databases">
        <authorList>
            <person name="Khodamoradi S."/>
            <person name="Hahnke R.L."/>
            <person name="Kaempfer P."/>
            <person name="Schumann P."/>
            <person name="Rohde M."/>
            <person name="Steinert M."/>
            <person name="Luzhetskyy A."/>
            <person name="Wink J."/>
            <person name="Ruckert C."/>
        </authorList>
    </citation>
    <scope>NUCLEOTIDE SEQUENCE [LARGE SCALE GENOMIC DNA]</scope>
    <source>
        <strain evidence="2 3">M2</strain>
    </source>
</reference>
<keyword evidence="1" id="KW-1133">Transmembrane helix</keyword>
<keyword evidence="1" id="KW-0472">Membrane</keyword>
<organism evidence="2 3">
    <name type="scientific">Streptomonospora litoralis</name>
    <dbReference type="NCBI Taxonomy" id="2498135"/>
    <lineage>
        <taxon>Bacteria</taxon>
        <taxon>Bacillati</taxon>
        <taxon>Actinomycetota</taxon>
        <taxon>Actinomycetes</taxon>
        <taxon>Streptosporangiales</taxon>
        <taxon>Nocardiopsidaceae</taxon>
        <taxon>Streptomonospora</taxon>
    </lineage>
</organism>
<dbReference type="EMBL" id="CP036455">
    <property type="protein sequence ID" value="QBI56691.1"/>
    <property type="molecule type" value="Genomic_DNA"/>
</dbReference>
<gene>
    <name evidence="2" type="ORF">EKD16_24745</name>
</gene>
<evidence type="ECO:0000256" key="1">
    <source>
        <dbReference type="SAM" id="Phobius"/>
    </source>
</evidence>
<feature type="transmembrane region" description="Helical" evidence="1">
    <location>
        <begin position="103"/>
        <end position="123"/>
    </location>
</feature>
<feature type="transmembrane region" description="Helical" evidence="1">
    <location>
        <begin position="75"/>
        <end position="97"/>
    </location>
</feature>
<sequence>MALPGVGGAAMGALFADKVRRTSADAGVGPETEPARLRAAKRVLQRGEPTDDAEANRLAVGLARSSPEVSVSPKFTVTVFVCGAVLQWSQVVVAVAVGHAGRTILFGVFAVFCTVLAATAYPLHKRGLRRSERISALLDQDEPVTPAAGDAGDRPHHH</sequence>
<dbReference type="KEGG" id="strr:EKD16_24745"/>
<keyword evidence="3" id="KW-1185">Reference proteome</keyword>
<protein>
    <submittedName>
        <fullName evidence="2">Uncharacterized protein</fullName>
    </submittedName>
</protein>
<name>A0A4P6QAD3_9ACTN</name>
<dbReference type="Proteomes" id="UP000292235">
    <property type="component" value="Chromosome"/>
</dbReference>
<evidence type="ECO:0000313" key="3">
    <source>
        <dbReference type="Proteomes" id="UP000292235"/>
    </source>
</evidence>
<dbReference type="AlphaFoldDB" id="A0A4P6QAD3"/>